<dbReference type="Proteomes" id="UP000295192">
    <property type="component" value="Unassembled WGS sequence"/>
</dbReference>
<feature type="chain" id="PRO_5019820699" evidence="3">
    <location>
        <begin position="19"/>
        <end position="251"/>
    </location>
</feature>
<dbReference type="InterPro" id="IPR031311">
    <property type="entry name" value="CHIT_BIND_RR_consensus"/>
</dbReference>
<dbReference type="GO" id="GO:0031012">
    <property type="term" value="C:extracellular matrix"/>
    <property type="evidence" value="ECO:0007669"/>
    <property type="project" value="TreeGrafter"/>
</dbReference>
<dbReference type="PANTHER" id="PTHR12236">
    <property type="entry name" value="STRUCTURAL CONTITUENT OF CUTICLE"/>
    <property type="match status" value="1"/>
</dbReference>
<keyword evidence="1 2" id="KW-0193">Cuticle</keyword>
<dbReference type="GO" id="GO:0005615">
    <property type="term" value="C:extracellular space"/>
    <property type="evidence" value="ECO:0007669"/>
    <property type="project" value="TreeGrafter"/>
</dbReference>
<keyword evidence="3" id="KW-0732">Signal</keyword>
<name>A0A484B0R5_DRONA</name>
<dbReference type="Pfam" id="PF00379">
    <property type="entry name" value="Chitin_bind_4"/>
    <property type="match status" value="1"/>
</dbReference>
<accession>A0A484B0R5</accession>
<evidence type="ECO:0000256" key="2">
    <source>
        <dbReference type="PROSITE-ProRule" id="PRU00497"/>
    </source>
</evidence>
<reference evidence="4 5" key="1">
    <citation type="journal article" date="2019" name="J. Hered.">
        <title>An Improved Genome Assembly for Drosophila navojoa, the Basal Species in the mojavensis Cluster.</title>
        <authorList>
            <person name="Vanderlinde T."/>
            <person name="Dupim E.G."/>
            <person name="Nazario-Yepiz N.O."/>
            <person name="Carvalho A.B."/>
        </authorList>
    </citation>
    <scope>NUCLEOTIDE SEQUENCE [LARGE SCALE GENOMIC DNA]</scope>
    <source>
        <strain evidence="4">Navoj_Jal97</strain>
        <tissue evidence="4">Whole organism</tissue>
    </source>
</reference>
<dbReference type="EMBL" id="LSRL02000323">
    <property type="protein sequence ID" value="TDG41650.1"/>
    <property type="molecule type" value="Genomic_DNA"/>
</dbReference>
<feature type="signal peptide" evidence="3">
    <location>
        <begin position="1"/>
        <end position="18"/>
    </location>
</feature>
<dbReference type="PROSITE" id="PS51155">
    <property type="entry name" value="CHIT_BIND_RR_2"/>
    <property type="match status" value="1"/>
</dbReference>
<evidence type="ECO:0000256" key="1">
    <source>
        <dbReference type="ARBA" id="ARBA00022460"/>
    </source>
</evidence>
<dbReference type="AlphaFoldDB" id="A0A484B0R5"/>
<dbReference type="InterPro" id="IPR000618">
    <property type="entry name" value="Insect_cuticle"/>
</dbReference>
<dbReference type="OrthoDB" id="6630425at2759"/>
<protein>
    <submittedName>
        <fullName evidence="4">Uncharacterized protein</fullName>
    </submittedName>
</protein>
<dbReference type="PANTHER" id="PTHR12236:SF86">
    <property type="entry name" value="CCP84AC-RELATED"/>
    <property type="match status" value="1"/>
</dbReference>
<dbReference type="PROSITE" id="PS00233">
    <property type="entry name" value="CHIT_BIND_RR_1"/>
    <property type="match status" value="1"/>
</dbReference>
<gene>
    <name evidence="4" type="ORF">AWZ03_011930</name>
</gene>
<dbReference type="GO" id="GO:0042302">
    <property type="term" value="F:structural constituent of cuticle"/>
    <property type="evidence" value="ECO:0007669"/>
    <property type="project" value="UniProtKB-UniRule"/>
</dbReference>
<evidence type="ECO:0000313" key="5">
    <source>
        <dbReference type="Proteomes" id="UP000295192"/>
    </source>
</evidence>
<keyword evidence="5" id="KW-1185">Reference proteome</keyword>
<evidence type="ECO:0000256" key="3">
    <source>
        <dbReference type="SAM" id="SignalP"/>
    </source>
</evidence>
<dbReference type="PRINTS" id="PR00947">
    <property type="entry name" value="CUTICLE"/>
</dbReference>
<organism evidence="4 5">
    <name type="scientific">Drosophila navojoa</name>
    <name type="common">Fruit fly</name>
    <dbReference type="NCBI Taxonomy" id="7232"/>
    <lineage>
        <taxon>Eukaryota</taxon>
        <taxon>Metazoa</taxon>
        <taxon>Ecdysozoa</taxon>
        <taxon>Arthropoda</taxon>
        <taxon>Hexapoda</taxon>
        <taxon>Insecta</taxon>
        <taxon>Pterygota</taxon>
        <taxon>Neoptera</taxon>
        <taxon>Endopterygota</taxon>
        <taxon>Diptera</taxon>
        <taxon>Brachycera</taxon>
        <taxon>Muscomorpha</taxon>
        <taxon>Ephydroidea</taxon>
        <taxon>Drosophilidae</taxon>
        <taxon>Drosophila</taxon>
    </lineage>
</organism>
<comment type="caution">
    <text evidence="4">The sequence shown here is derived from an EMBL/GenBank/DDBJ whole genome shotgun (WGS) entry which is preliminary data.</text>
</comment>
<proteinExistence type="predicted"/>
<evidence type="ECO:0000313" key="4">
    <source>
        <dbReference type="EMBL" id="TDG41650.1"/>
    </source>
</evidence>
<dbReference type="InterPro" id="IPR051217">
    <property type="entry name" value="Insect_Cuticle_Struc_Prot"/>
</dbReference>
<sequence>MDLKLLLLALALIGIAQAEFAYNNNNNNINNNNDNDNNYNNNGKLNINDINSLEQSASNSVEDYQTDYQATRTTAENSQATPAGYDYNAQQVNGNGAVAQGASVSAPLFPQPLPVLHEARQPEIFPPASYSYDYAVNDQSTGDIKDHRETRDGYSVRGSYSLIDPDGYKRTVTYTADDVHGFNAVVSRVPYVLKKLAIASSNVQLDGRSAVAQVSVDAAAIKSLDNSLKAISADSYVNAANNRDTNAGIYS</sequence>
<dbReference type="STRING" id="7232.A0A484B0R5"/>
<dbReference type="OMA" id="HEQNSEV"/>